<name>A0A9D3ZH35_9ROSI</name>
<reference evidence="1 2" key="1">
    <citation type="journal article" date="2021" name="Plant Biotechnol. J.">
        <title>Multi-omics assisted identification of the key and species-specific regulatory components of drought-tolerant mechanisms in Gossypium stocksii.</title>
        <authorList>
            <person name="Yu D."/>
            <person name="Ke L."/>
            <person name="Zhang D."/>
            <person name="Wu Y."/>
            <person name="Sun Y."/>
            <person name="Mei J."/>
            <person name="Sun J."/>
            <person name="Sun Y."/>
        </authorList>
    </citation>
    <scope>NUCLEOTIDE SEQUENCE [LARGE SCALE GENOMIC DNA]</scope>
    <source>
        <strain evidence="2">cv. E1</strain>
        <tissue evidence="1">Leaf</tissue>
    </source>
</reference>
<sequence>IAGELIRFDDNHISVEQMKMSSITVDRELLAGSGFLARGHDRPRVQVGPETH</sequence>
<dbReference type="EMBL" id="JAIQCV010000013">
    <property type="protein sequence ID" value="KAH1033157.1"/>
    <property type="molecule type" value="Genomic_DNA"/>
</dbReference>
<evidence type="ECO:0000313" key="1">
    <source>
        <dbReference type="EMBL" id="KAH1033157.1"/>
    </source>
</evidence>
<organism evidence="1 2">
    <name type="scientific">Gossypium stocksii</name>
    <dbReference type="NCBI Taxonomy" id="47602"/>
    <lineage>
        <taxon>Eukaryota</taxon>
        <taxon>Viridiplantae</taxon>
        <taxon>Streptophyta</taxon>
        <taxon>Embryophyta</taxon>
        <taxon>Tracheophyta</taxon>
        <taxon>Spermatophyta</taxon>
        <taxon>Magnoliopsida</taxon>
        <taxon>eudicotyledons</taxon>
        <taxon>Gunneridae</taxon>
        <taxon>Pentapetalae</taxon>
        <taxon>rosids</taxon>
        <taxon>malvids</taxon>
        <taxon>Malvales</taxon>
        <taxon>Malvaceae</taxon>
        <taxon>Malvoideae</taxon>
        <taxon>Gossypium</taxon>
    </lineage>
</organism>
<evidence type="ECO:0000313" key="2">
    <source>
        <dbReference type="Proteomes" id="UP000828251"/>
    </source>
</evidence>
<proteinExistence type="predicted"/>
<keyword evidence="2" id="KW-1185">Reference proteome</keyword>
<dbReference type="AlphaFoldDB" id="A0A9D3ZH35"/>
<protein>
    <submittedName>
        <fullName evidence="1">Uncharacterized protein</fullName>
    </submittedName>
</protein>
<comment type="caution">
    <text evidence="1">The sequence shown here is derived from an EMBL/GenBank/DDBJ whole genome shotgun (WGS) entry which is preliminary data.</text>
</comment>
<dbReference type="Proteomes" id="UP000828251">
    <property type="component" value="Unassembled WGS sequence"/>
</dbReference>
<feature type="non-terminal residue" evidence="1">
    <location>
        <position position="1"/>
    </location>
</feature>
<accession>A0A9D3ZH35</accession>
<gene>
    <name evidence="1" type="ORF">J1N35_045331</name>
</gene>